<sequence length="389" mass="46140">MELDFADCGDLTIGKEIIEGNVINWTSGNEAVDYYIQEKQSGYNGHGAVFGWIPYSELIDIKEIEDNRLTTAILKNGSLYYSKDEKKWIRESHENVVLRFLCGLHESGSTHYFRRKVYTSLTYNCYGISQNPDTKDYILVYNINYYDHCEKCNNYTSDKFRWCEQCGVNFLKANFINWTSGNEIIDNYIQEKQLKYNGGRIFEWIPYSEFIYIEERGDNCLTTAIWKDGPSSYDKYFKKKLAKSSYEKVVLRFLFDLENITDEFSNKVKPYLLNRIANNHGISQNPDTNVYILVFIDDYLEYYCEKCGNKYEGNEEWCKKCQMDQLKSNFANWTSGNEKIDEFIQKMQSEINKYDDVIFEWIPYNEFIEIKEIEDLFDFCNMEERSIII</sequence>
<dbReference type="Proteomes" id="UP000022910">
    <property type="component" value="Unassembled WGS sequence"/>
</dbReference>
<reference evidence="1 2" key="1">
    <citation type="submission" date="2014-02" db="EMBL/GenBank/DDBJ databases">
        <title>Single nucleus genome sequencing reveals high similarity among nuclei of an endomycorrhizal fungus.</title>
        <authorList>
            <person name="Lin K."/>
            <person name="Geurts R."/>
            <person name="Zhang Z."/>
            <person name="Limpens E."/>
            <person name="Saunders D.G."/>
            <person name="Mu D."/>
            <person name="Pang E."/>
            <person name="Cao H."/>
            <person name="Cha H."/>
            <person name="Lin T."/>
            <person name="Zhou Q."/>
            <person name="Shang Y."/>
            <person name="Li Y."/>
            <person name="Ivanov S."/>
            <person name="Sharma T."/>
            <person name="Velzen R.V."/>
            <person name="Ruijter N.D."/>
            <person name="Aanen D.K."/>
            <person name="Win J."/>
            <person name="Kamoun S."/>
            <person name="Bisseling T."/>
            <person name="Huang S."/>
        </authorList>
    </citation>
    <scope>NUCLEOTIDE SEQUENCE [LARGE SCALE GENOMIC DNA]</scope>
    <source>
        <strain evidence="2">DAOM197198w</strain>
    </source>
</reference>
<name>A0A015KAD4_RHIIW</name>
<accession>A0A015KAD4</accession>
<dbReference type="HOGENOM" id="CLU_000288_7_8_1"/>
<gene>
    <name evidence="1" type="ORF">RirG_032270</name>
</gene>
<dbReference type="AlphaFoldDB" id="A0A015KAD4"/>
<proteinExistence type="predicted"/>
<protein>
    <submittedName>
        <fullName evidence="1">Uncharacterized protein</fullName>
    </submittedName>
</protein>
<evidence type="ECO:0000313" key="1">
    <source>
        <dbReference type="EMBL" id="EXX76540.1"/>
    </source>
</evidence>
<evidence type="ECO:0000313" key="2">
    <source>
        <dbReference type="Proteomes" id="UP000022910"/>
    </source>
</evidence>
<comment type="caution">
    <text evidence="1">The sequence shown here is derived from an EMBL/GenBank/DDBJ whole genome shotgun (WGS) entry which is preliminary data.</text>
</comment>
<keyword evidence="2" id="KW-1185">Reference proteome</keyword>
<dbReference type="EMBL" id="JEMT01012190">
    <property type="protein sequence ID" value="EXX76540.1"/>
    <property type="molecule type" value="Genomic_DNA"/>
</dbReference>
<organism evidence="1 2">
    <name type="scientific">Rhizophagus irregularis (strain DAOM 197198w)</name>
    <name type="common">Glomus intraradices</name>
    <dbReference type="NCBI Taxonomy" id="1432141"/>
    <lineage>
        <taxon>Eukaryota</taxon>
        <taxon>Fungi</taxon>
        <taxon>Fungi incertae sedis</taxon>
        <taxon>Mucoromycota</taxon>
        <taxon>Glomeromycotina</taxon>
        <taxon>Glomeromycetes</taxon>
        <taxon>Glomerales</taxon>
        <taxon>Glomeraceae</taxon>
        <taxon>Rhizophagus</taxon>
    </lineage>
</organism>